<dbReference type="RefSeq" id="XP_062657239.1">
    <property type="nucleotide sequence ID" value="XM_062805725.1"/>
</dbReference>
<dbReference type="AlphaFoldDB" id="A0AAE0HC01"/>
<feature type="chain" id="PRO_5042265821" evidence="2">
    <location>
        <begin position="20"/>
        <end position="582"/>
    </location>
</feature>
<evidence type="ECO:0000256" key="2">
    <source>
        <dbReference type="SAM" id="SignalP"/>
    </source>
</evidence>
<keyword evidence="4" id="KW-1185">Reference proteome</keyword>
<feature type="region of interest" description="Disordered" evidence="1">
    <location>
        <begin position="249"/>
        <end position="277"/>
    </location>
</feature>
<evidence type="ECO:0000313" key="4">
    <source>
        <dbReference type="Proteomes" id="UP001278766"/>
    </source>
</evidence>
<evidence type="ECO:0000313" key="3">
    <source>
        <dbReference type="EMBL" id="KAK3293725.1"/>
    </source>
</evidence>
<feature type="compositionally biased region" description="Low complexity" evidence="1">
    <location>
        <begin position="253"/>
        <end position="277"/>
    </location>
</feature>
<name>A0AAE0HC01_9PEZI</name>
<comment type="caution">
    <text evidence="3">The sequence shown here is derived from an EMBL/GenBank/DDBJ whole genome shotgun (WGS) entry which is preliminary data.</text>
</comment>
<accession>A0AAE0HC01</accession>
<reference evidence="3" key="1">
    <citation type="journal article" date="2023" name="Mol. Phylogenet. Evol.">
        <title>Genome-scale phylogeny and comparative genomics of the fungal order Sordariales.</title>
        <authorList>
            <person name="Hensen N."/>
            <person name="Bonometti L."/>
            <person name="Westerberg I."/>
            <person name="Brannstrom I.O."/>
            <person name="Guillou S."/>
            <person name="Cros-Aarteil S."/>
            <person name="Calhoun S."/>
            <person name="Haridas S."/>
            <person name="Kuo A."/>
            <person name="Mondo S."/>
            <person name="Pangilinan J."/>
            <person name="Riley R."/>
            <person name="LaButti K."/>
            <person name="Andreopoulos B."/>
            <person name="Lipzen A."/>
            <person name="Chen C."/>
            <person name="Yan M."/>
            <person name="Daum C."/>
            <person name="Ng V."/>
            <person name="Clum A."/>
            <person name="Steindorff A."/>
            <person name="Ohm R.A."/>
            <person name="Martin F."/>
            <person name="Silar P."/>
            <person name="Natvig D.O."/>
            <person name="Lalanne C."/>
            <person name="Gautier V."/>
            <person name="Ament-Velasquez S.L."/>
            <person name="Kruys A."/>
            <person name="Hutchinson M.I."/>
            <person name="Powell A.J."/>
            <person name="Barry K."/>
            <person name="Miller A.N."/>
            <person name="Grigoriev I.V."/>
            <person name="Debuchy R."/>
            <person name="Gladieux P."/>
            <person name="Hiltunen Thoren M."/>
            <person name="Johannesson H."/>
        </authorList>
    </citation>
    <scope>NUCLEOTIDE SEQUENCE</scope>
    <source>
        <strain evidence="3">CBS 168.71</strain>
    </source>
</reference>
<organism evidence="3 4">
    <name type="scientific">Chaetomium fimeti</name>
    <dbReference type="NCBI Taxonomy" id="1854472"/>
    <lineage>
        <taxon>Eukaryota</taxon>
        <taxon>Fungi</taxon>
        <taxon>Dikarya</taxon>
        <taxon>Ascomycota</taxon>
        <taxon>Pezizomycotina</taxon>
        <taxon>Sordariomycetes</taxon>
        <taxon>Sordariomycetidae</taxon>
        <taxon>Sordariales</taxon>
        <taxon>Chaetomiaceae</taxon>
        <taxon>Chaetomium</taxon>
    </lineage>
</organism>
<keyword evidence="2" id="KW-0732">Signal</keyword>
<dbReference type="EMBL" id="JAUEPN010000006">
    <property type="protein sequence ID" value="KAK3293725.1"/>
    <property type="molecule type" value="Genomic_DNA"/>
</dbReference>
<feature type="signal peptide" evidence="2">
    <location>
        <begin position="1"/>
        <end position="19"/>
    </location>
</feature>
<dbReference type="Proteomes" id="UP001278766">
    <property type="component" value="Unassembled WGS sequence"/>
</dbReference>
<gene>
    <name evidence="3" type="ORF">B0H64DRAFT_426241</name>
</gene>
<evidence type="ECO:0000256" key="1">
    <source>
        <dbReference type="SAM" id="MobiDB-lite"/>
    </source>
</evidence>
<reference evidence="3" key="2">
    <citation type="submission" date="2023-06" db="EMBL/GenBank/DDBJ databases">
        <authorList>
            <consortium name="Lawrence Berkeley National Laboratory"/>
            <person name="Haridas S."/>
            <person name="Hensen N."/>
            <person name="Bonometti L."/>
            <person name="Westerberg I."/>
            <person name="Brannstrom I.O."/>
            <person name="Guillou S."/>
            <person name="Cros-Aarteil S."/>
            <person name="Calhoun S."/>
            <person name="Kuo A."/>
            <person name="Mondo S."/>
            <person name="Pangilinan J."/>
            <person name="Riley R."/>
            <person name="Labutti K."/>
            <person name="Andreopoulos B."/>
            <person name="Lipzen A."/>
            <person name="Chen C."/>
            <person name="Yanf M."/>
            <person name="Daum C."/>
            <person name="Ng V."/>
            <person name="Clum A."/>
            <person name="Steindorff A."/>
            <person name="Ohm R."/>
            <person name="Martin F."/>
            <person name="Silar P."/>
            <person name="Natvig D."/>
            <person name="Lalanne C."/>
            <person name="Gautier V."/>
            <person name="Ament-Velasquez S.L."/>
            <person name="Kruys A."/>
            <person name="Hutchinson M.I."/>
            <person name="Powell A.J."/>
            <person name="Barry K."/>
            <person name="Miller A.N."/>
            <person name="Grigoriev I.V."/>
            <person name="Debuchy R."/>
            <person name="Gladieux P."/>
            <person name="Thoren M.H."/>
            <person name="Johannesson H."/>
        </authorList>
    </citation>
    <scope>NUCLEOTIDE SEQUENCE</scope>
    <source>
        <strain evidence="3">CBS 168.71</strain>
    </source>
</reference>
<protein>
    <submittedName>
        <fullName evidence="3">Uncharacterized protein</fullName>
    </submittedName>
</protein>
<sequence length="582" mass="63616">MRFTDVALAFSAFIANAVAQRPADTSICDYYTTALFENNTAENQYSLLVALVNTVVIGNYTQPNVGIVVPGILAEGIYNGTNVNLLPYFDGTLNSTNRGGSSGESVNFLDSGGATPLKQNKAADDENSKQYKLLTHLYQFFGTLLGCSMQGMPAFASYEGDPSMFKVHKFMNLNPAELGYFVQQVGLAGASFGVAEDDLESVGMALETMFGLRCAPPVEVVKPLGPQLQAICIDQSCPLAQDAVCSKYEAPNTTTPSSTTTPSMPSSSVTSTVATGGSKTWAELRHQQLLREEPRLTSLRPKKRSQSSPAPALAERGPHGLPMRFVVRGAGRSFKLCGEDAKAPLHYIARHHKLFSRHEQLILHTSGHKKDKSAPLISIKKGVFGTAPVGGKNSKVHIPNFESYNIELHKSNQNNTVEMKYEGSKGLVKDKYAFTLFCNGRRETFRWYEANKLNCPEVRAIHKRDKPIVKTGMPKDPKKKRIGTMITGSYLIRVTDGAPQCPGDPNVVMGWDEKGREIVASYARGGSGFIGGTKMFFQFWGSAAKGQFGEDFTRVAAVTGTALWREQILEEKAAAQRRNRNR</sequence>
<proteinExistence type="predicted"/>
<dbReference type="GeneID" id="87842673"/>
<feature type="region of interest" description="Disordered" evidence="1">
    <location>
        <begin position="290"/>
        <end position="318"/>
    </location>
</feature>